<evidence type="ECO:0000313" key="5">
    <source>
        <dbReference type="EMBL" id="MBB5180614.1"/>
    </source>
</evidence>
<dbReference type="InterPro" id="IPR016181">
    <property type="entry name" value="Acyl_CoA_acyltransferase"/>
</dbReference>
<dbReference type="InterPro" id="IPR051531">
    <property type="entry name" value="N-acetyltransferase"/>
</dbReference>
<keyword evidence="2" id="KW-0012">Acyltransferase</keyword>
<keyword evidence="1 5" id="KW-0808">Transferase</keyword>
<dbReference type="RefSeq" id="WP_241666165.1">
    <property type="nucleotide sequence ID" value="NZ_JACHHE010000005.1"/>
</dbReference>
<dbReference type="SUPFAM" id="SSF55729">
    <property type="entry name" value="Acyl-CoA N-acyltransferases (Nat)"/>
    <property type="match status" value="1"/>
</dbReference>
<evidence type="ECO:0000256" key="3">
    <source>
        <dbReference type="ARBA" id="ARBA00038502"/>
    </source>
</evidence>
<comment type="similarity">
    <text evidence="3">Belongs to the acetyltransferase family. RimJ subfamily.</text>
</comment>
<dbReference type="AlphaFoldDB" id="A0A7W8CTJ1"/>
<protein>
    <submittedName>
        <fullName evidence="5">RimJ/RimL family protein N-acetyltransferase</fullName>
    </submittedName>
</protein>
<dbReference type="PANTHER" id="PTHR43792:SF8">
    <property type="entry name" value="[RIBOSOMAL PROTEIN US5]-ALANINE N-ACETYLTRANSFERASE"/>
    <property type="match status" value="1"/>
</dbReference>
<reference evidence="5 6" key="1">
    <citation type="submission" date="2020-08" db="EMBL/GenBank/DDBJ databases">
        <title>Genomic Encyclopedia of Type Strains, Phase IV (KMG-IV): sequencing the most valuable type-strain genomes for metagenomic binning, comparative biology and taxonomic classification.</title>
        <authorList>
            <person name="Goeker M."/>
        </authorList>
    </citation>
    <scope>NUCLEOTIDE SEQUENCE [LARGE SCALE GENOMIC DNA]</scope>
    <source>
        <strain evidence="5 6">DSM 15895</strain>
    </source>
</reference>
<feature type="domain" description="N-acetyltransferase" evidence="4">
    <location>
        <begin position="9"/>
        <end position="171"/>
    </location>
</feature>
<gene>
    <name evidence="5" type="ORF">HNQ44_002043</name>
</gene>
<evidence type="ECO:0000313" key="6">
    <source>
        <dbReference type="Proteomes" id="UP000525923"/>
    </source>
</evidence>
<dbReference type="CDD" id="cd04301">
    <property type="entry name" value="NAT_SF"/>
    <property type="match status" value="1"/>
</dbReference>
<organism evidence="5 6">
    <name type="scientific">Planococcus koreensis</name>
    <dbReference type="NCBI Taxonomy" id="112331"/>
    <lineage>
        <taxon>Bacteria</taxon>
        <taxon>Bacillati</taxon>
        <taxon>Bacillota</taxon>
        <taxon>Bacilli</taxon>
        <taxon>Bacillales</taxon>
        <taxon>Caryophanaceae</taxon>
        <taxon>Planococcus</taxon>
    </lineage>
</organism>
<comment type="caution">
    <text evidence="5">The sequence shown here is derived from an EMBL/GenBank/DDBJ whole genome shotgun (WGS) entry which is preliminary data.</text>
</comment>
<dbReference type="Pfam" id="PF13302">
    <property type="entry name" value="Acetyltransf_3"/>
    <property type="match status" value="1"/>
</dbReference>
<name>A0A7W8CTJ1_9BACL</name>
<accession>A0A7W8CTJ1</accession>
<evidence type="ECO:0000256" key="2">
    <source>
        <dbReference type="ARBA" id="ARBA00023315"/>
    </source>
</evidence>
<dbReference type="InterPro" id="IPR000182">
    <property type="entry name" value="GNAT_dom"/>
</dbReference>
<dbReference type="PROSITE" id="PS51186">
    <property type="entry name" value="GNAT"/>
    <property type="match status" value="1"/>
</dbReference>
<dbReference type="GO" id="GO:0016747">
    <property type="term" value="F:acyltransferase activity, transferring groups other than amino-acyl groups"/>
    <property type="evidence" value="ECO:0007669"/>
    <property type="project" value="InterPro"/>
</dbReference>
<dbReference type="Proteomes" id="UP000525923">
    <property type="component" value="Unassembled WGS sequence"/>
</dbReference>
<evidence type="ECO:0000256" key="1">
    <source>
        <dbReference type="ARBA" id="ARBA00022679"/>
    </source>
</evidence>
<proteinExistence type="inferred from homology"/>
<dbReference type="Gene3D" id="3.40.630.30">
    <property type="match status" value="1"/>
</dbReference>
<dbReference type="EMBL" id="JACHHE010000005">
    <property type="protein sequence ID" value="MBB5180614.1"/>
    <property type="molecule type" value="Genomic_DNA"/>
</dbReference>
<dbReference type="PANTHER" id="PTHR43792">
    <property type="entry name" value="GNAT FAMILY, PUTATIVE (AFU_ORTHOLOGUE AFUA_3G00765)-RELATED-RELATED"/>
    <property type="match status" value="1"/>
</dbReference>
<sequence>MEMLENSRIYLRELRSGDLEAVHSYASLEKVTQFQPWGPNTVEDTRRYINDVLKDAQELPQSRFVWAVVLKETEKVIGAGELWYDSFENSCGEIGYILHPDYWGIGIGSEVAQLLLEFGFKHRALHRIQATCAPDNKGSQKLLEKIGMQREGRIRDALKMKGGWRDSLLYGVLESEWRELQK</sequence>
<keyword evidence="6" id="KW-1185">Reference proteome</keyword>
<evidence type="ECO:0000259" key="4">
    <source>
        <dbReference type="PROSITE" id="PS51186"/>
    </source>
</evidence>